<dbReference type="Proteomes" id="UP000834106">
    <property type="component" value="Chromosome 8"/>
</dbReference>
<dbReference type="Gene3D" id="2.70.210.12">
    <property type="entry name" value="GTP1/OBG domain"/>
    <property type="match status" value="1"/>
</dbReference>
<dbReference type="InterPro" id="IPR045086">
    <property type="entry name" value="OBG_GTPase"/>
</dbReference>
<feature type="region of interest" description="Disordered" evidence="1">
    <location>
        <begin position="27"/>
        <end position="47"/>
    </location>
</feature>
<dbReference type="PANTHER" id="PTHR11702:SF44">
    <property type="entry name" value="GTP-BINDING PROTEIN OBGC, CHLOROPLASTIC"/>
    <property type="match status" value="1"/>
</dbReference>
<accession>A0AAD1ZAJ3</accession>
<evidence type="ECO:0000259" key="2">
    <source>
        <dbReference type="Pfam" id="PF01018"/>
    </source>
</evidence>
<dbReference type="GO" id="GO:0005525">
    <property type="term" value="F:GTP binding"/>
    <property type="evidence" value="ECO:0007669"/>
    <property type="project" value="InterPro"/>
</dbReference>
<dbReference type="EMBL" id="OU503043">
    <property type="protein sequence ID" value="CAI9765884.1"/>
    <property type="molecule type" value="Genomic_DNA"/>
</dbReference>
<keyword evidence="4" id="KW-1185">Reference proteome</keyword>
<organism evidence="3 4">
    <name type="scientific">Fraxinus pennsylvanica</name>
    <dbReference type="NCBI Taxonomy" id="56036"/>
    <lineage>
        <taxon>Eukaryota</taxon>
        <taxon>Viridiplantae</taxon>
        <taxon>Streptophyta</taxon>
        <taxon>Embryophyta</taxon>
        <taxon>Tracheophyta</taxon>
        <taxon>Spermatophyta</taxon>
        <taxon>Magnoliopsida</taxon>
        <taxon>eudicotyledons</taxon>
        <taxon>Gunneridae</taxon>
        <taxon>Pentapetalae</taxon>
        <taxon>asterids</taxon>
        <taxon>lamiids</taxon>
        <taxon>Lamiales</taxon>
        <taxon>Oleaceae</taxon>
        <taxon>Oleeae</taxon>
        <taxon>Fraxinus</taxon>
    </lineage>
</organism>
<dbReference type="InterPro" id="IPR006169">
    <property type="entry name" value="GTP1_OBG_dom"/>
</dbReference>
<evidence type="ECO:0000256" key="1">
    <source>
        <dbReference type="SAM" id="MobiDB-lite"/>
    </source>
</evidence>
<evidence type="ECO:0000313" key="4">
    <source>
        <dbReference type="Proteomes" id="UP000834106"/>
    </source>
</evidence>
<dbReference type="Gene3D" id="3.40.50.300">
    <property type="entry name" value="P-loop containing nucleotide triphosphate hydrolases"/>
    <property type="match status" value="1"/>
</dbReference>
<dbReference type="InterPro" id="IPR027417">
    <property type="entry name" value="P-loop_NTPase"/>
</dbReference>
<sequence>MDSEFENDDYFDYVEYEEILRCQSEKVEEEGIEGAHGQGQKHNGAEGEDVVVRVPPGTNVREADGDVRFVASRSEGIAITWRERLSNQHGKGVTKSKKNSAENKFLLLHLGFLLPHTSHRAKLHLINLVLQLKLVADVGLLELMMFLAWWLVLQLKLVADVGLVGAPIAGKSTLVSVISADQPAIANIPSQLCSQISVWFHYDATLRHKKNGHHSKKGYKPVGLNLIEELQPSESCSGSMSSTKDMEPGDLKIIVTMTR</sequence>
<gene>
    <name evidence="3" type="ORF">FPE_LOCUS13314</name>
</gene>
<name>A0AAD1ZAJ3_9LAMI</name>
<dbReference type="SUPFAM" id="SSF52540">
    <property type="entry name" value="P-loop containing nucleoside triphosphate hydrolases"/>
    <property type="match status" value="1"/>
</dbReference>
<dbReference type="InterPro" id="IPR036726">
    <property type="entry name" value="GTP1_OBG_dom_sf"/>
</dbReference>
<dbReference type="Pfam" id="PF01018">
    <property type="entry name" value="GTP1_OBG"/>
    <property type="match status" value="1"/>
</dbReference>
<proteinExistence type="predicted"/>
<dbReference type="SUPFAM" id="SSF82051">
    <property type="entry name" value="Obg GTP-binding protein N-terminal domain"/>
    <property type="match status" value="1"/>
</dbReference>
<reference evidence="3" key="1">
    <citation type="submission" date="2023-05" db="EMBL/GenBank/DDBJ databases">
        <authorList>
            <person name="Huff M."/>
        </authorList>
    </citation>
    <scope>NUCLEOTIDE SEQUENCE</scope>
</reference>
<dbReference type="GO" id="GO:0003924">
    <property type="term" value="F:GTPase activity"/>
    <property type="evidence" value="ECO:0007669"/>
    <property type="project" value="InterPro"/>
</dbReference>
<dbReference type="GO" id="GO:0005739">
    <property type="term" value="C:mitochondrion"/>
    <property type="evidence" value="ECO:0007669"/>
    <property type="project" value="TreeGrafter"/>
</dbReference>
<protein>
    <recommendedName>
        <fullName evidence="2">Obg domain-containing protein</fullName>
    </recommendedName>
</protein>
<evidence type="ECO:0000313" key="3">
    <source>
        <dbReference type="EMBL" id="CAI9765884.1"/>
    </source>
</evidence>
<feature type="domain" description="Obg" evidence="2">
    <location>
        <begin position="29"/>
        <end position="67"/>
    </location>
</feature>
<dbReference type="AlphaFoldDB" id="A0AAD1ZAJ3"/>
<dbReference type="PANTHER" id="PTHR11702">
    <property type="entry name" value="DEVELOPMENTALLY REGULATED GTP-BINDING PROTEIN-RELATED"/>
    <property type="match status" value="1"/>
</dbReference>